<feature type="transmembrane region" description="Helical" evidence="1">
    <location>
        <begin position="325"/>
        <end position="349"/>
    </location>
</feature>
<feature type="transmembrane region" description="Helical" evidence="1">
    <location>
        <begin position="140"/>
        <end position="164"/>
    </location>
</feature>
<feature type="transmembrane region" description="Helical" evidence="1">
    <location>
        <begin position="93"/>
        <end position="112"/>
    </location>
</feature>
<dbReference type="AlphaFoldDB" id="A0A1Y1QYT7"/>
<reference evidence="3 4" key="1">
    <citation type="submission" date="2017-01" db="EMBL/GenBank/DDBJ databases">
        <title>Novel large sulfur bacteria in the metagenomes of groundwater-fed chemosynthetic microbial mats in the Lake Huron basin.</title>
        <authorList>
            <person name="Sharrar A.M."/>
            <person name="Flood B.E."/>
            <person name="Bailey J.V."/>
            <person name="Jones D.S."/>
            <person name="Biddanda B."/>
            <person name="Ruberg S.A."/>
            <person name="Marcus D.N."/>
            <person name="Dick G.J."/>
        </authorList>
    </citation>
    <scope>NUCLEOTIDE SEQUENCE [LARGE SCALE GENOMIC DNA]</scope>
    <source>
        <strain evidence="3">A8</strain>
    </source>
</reference>
<feature type="transmembrane region" description="Helical" evidence="1">
    <location>
        <begin position="230"/>
        <end position="252"/>
    </location>
</feature>
<feature type="transmembrane region" description="Helical" evidence="1">
    <location>
        <begin position="171"/>
        <end position="191"/>
    </location>
</feature>
<dbReference type="Proteomes" id="UP000192491">
    <property type="component" value="Unassembled WGS sequence"/>
</dbReference>
<evidence type="ECO:0000313" key="4">
    <source>
        <dbReference type="Proteomes" id="UP000192491"/>
    </source>
</evidence>
<dbReference type="InterPro" id="IPR002656">
    <property type="entry name" value="Acyl_transf_3_dom"/>
</dbReference>
<keyword evidence="1" id="KW-0812">Transmembrane</keyword>
<comment type="caution">
    <text evidence="3">The sequence shown here is derived from an EMBL/GenBank/DDBJ whole genome shotgun (WGS) entry which is preliminary data.</text>
</comment>
<feature type="domain" description="Acyltransferase 3" evidence="2">
    <location>
        <begin position="16"/>
        <end position="340"/>
    </location>
</feature>
<evidence type="ECO:0000313" key="3">
    <source>
        <dbReference type="EMBL" id="OQX16847.1"/>
    </source>
</evidence>
<evidence type="ECO:0000256" key="1">
    <source>
        <dbReference type="SAM" id="Phobius"/>
    </source>
</evidence>
<evidence type="ECO:0000259" key="2">
    <source>
        <dbReference type="Pfam" id="PF01757"/>
    </source>
</evidence>
<feature type="transmembrane region" description="Helical" evidence="1">
    <location>
        <begin position="20"/>
        <end position="40"/>
    </location>
</feature>
<dbReference type="GO" id="GO:0016020">
    <property type="term" value="C:membrane"/>
    <property type="evidence" value="ECO:0007669"/>
    <property type="project" value="TreeGrafter"/>
</dbReference>
<name>A0A1Y1QYT7_9GAMM</name>
<feature type="transmembrane region" description="Helical" evidence="1">
    <location>
        <begin position="52"/>
        <end position="73"/>
    </location>
</feature>
<dbReference type="PANTHER" id="PTHR23028:SF53">
    <property type="entry name" value="ACYL_TRANSF_3 DOMAIN-CONTAINING PROTEIN"/>
    <property type="match status" value="1"/>
</dbReference>
<feature type="transmembrane region" description="Helical" evidence="1">
    <location>
        <begin position="299"/>
        <end position="319"/>
    </location>
</feature>
<dbReference type="InterPro" id="IPR050879">
    <property type="entry name" value="Acyltransferase_3"/>
</dbReference>
<keyword evidence="1" id="KW-0472">Membrane</keyword>
<gene>
    <name evidence="3" type="ORF">BWK73_02620</name>
</gene>
<feature type="transmembrane region" description="Helical" evidence="1">
    <location>
        <begin position="197"/>
        <end position="218"/>
    </location>
</feature>
<dbReference type="Pfam" id="PF01757">
    <property type="entry name" value="Acyl_transf_3"/>
    <property type="match status" value="1"/>
</dbReference>
<keyword evidence="1" id="KW-1133">Transmembrane helix</keyword>
<protein>
    <recommendedName>
        <fullName evidence="2">Acyltransferase 3 domain-containing protein</fullName>
    </recommendedName>
</protein>
<dbReference type="PANTHER" id="PTHR23028">
    <property type="entry name" value="ACETYLTRANSFERASE"/>
    <property type="match status" value="1"/>
</dbReference>
<organism evidence="3 4">
    <name type="scientific">Thiothrix lacustris</name>
    <dbReference type="NCBI Taxonomy" id="525917"/>
    <lineage>
        <taxon>Bacteria</taxon>
        <taxon>Pseudomonadati</taxon>
        <taxon>Pseudomonadota</taxon>
        <taxon>Gammaproteobacteria</taxon>
        <taxon>Thiotrichales</taxon>
        <taxon>Thiotrichaceae</taxon>
        <taxon>Thiothrix</taxon>
    </lineage>
</organism>
<sequence length="367" mass="41055">MKTVSHSLGNEVSHLRGIDALRAVAAMLVVFYHMVLLPNMQIPVYLNVVKHHFGVGVPLFYALSGFVLAYGYLDKLNERSQVLKFYLRRFFRIAPLFYSMLIVWLVASRIKWGTFPGSFHDLVLNASLLFGLVPGKHESIVWAGWSIGVEVLFYLLFPVVAVLARSLRSGVLALALAILVSSSFFTVASSLDIGSYAYMNIITHLPNFLCGVLAFLIWRHLGFRRSAWQGSILLVLSLLGMLAVIYVPSAYRVLMLASGVRLDLYIWGLLFIGLILSLCMFPNRIIVNQFSIGMGRDSFSLYLWHPLIIVMLVDFYAWIGGRLGGGVLNFLACALVTVCAIRLVSYYSFRLIETPGMKLGKRLTNAQ</sequence>
<dbReference type="GO" id="GO:0016747">
    <property type="term" value="F:acyltransferase activity, transferring groups other than amino-acyl groups"/>
    <property type="evidence" value="ECO:0007669"/>
    <property type="project" value="InterPro"/>
</dbReference>
<feature type="transmembrane region" description="Helical" evidence="1">
    <location>
        <begin position="264"/>
        <end position="287"/>
    </location>
</feature>
<dbReference type="EMBL" id="MTEJ01000002">
    <property type="protein sequence ID" value="OQX16847.1"/>
    <property type="molecule type" value="Genomic_DNA"/>
</dbReference>
<dbReference type="GO" id="GO:0000271">
    <property type="term" value="P:polysaccharide biosynthetic process"/>
    <property type="evidence" value="ECO:0007669"/>
    <property type="project" value="TreeGrafter"/>
</dbReference>
<proteinExistence type="predicted"/>
<accession>A0A1Y1QYT7</accession>